<organism evidence="2 3">
    <name type="scientific">Roseobacter fucihabitans</name>
    <dbReference type="NCBI Taxonomy" id="1537242"/>
    <lineage>
        <taxon>Bacteria</taxon>
        <taxon>Pseudomonadati</taxon>
        <taxon>Pseudomonadota</taxon>
        <taxon>Alphaproteobacteria</taxon>
        <taxon>Rhodobacterales</taxon>
        <taxon>Roseobacteraceae</taxon>
        <taxon>Roseobacter</taxon>
    </lineage>
</organism>
<dbReference type="Proteomes" id="UP001318682">
    <property type="component" value="Chromosome"/>
</dbReference>
<dbReference type="EMBL" id="CP143423">
    <property type="protein sequence ID" value="WVX50056.1"/>
    <property type="molecule type" value="Genomic_DNA"/>
</dbReference>
<evidence type="ECO:0000313" key="3">
    <source>
        <dbReference type="Proteomes" id="UP001318682"/>
    </source>
</evidence>
<dbReference type="InterPro" id="IPR025296">
    <property type="entry name" value="DUF4158"/>
</dbReference>
<protein>
    <recommendedName>
        <fullName evidence="1">DUF4158 domain-containing protein</fullName>
    </recommendedName>
</protein>
<evidence type="ECO:0000313" key="2">
    <source>
        <dbReference type="EMBL" id="WVX50056.1"/>
    </source>
</evidence>
<proteinExistence type="predicted"/>
<evidence type="ECO:0000259" key="1">
    <source>
        <dbReference type="Pfam" id="PF13700"/>
    </source>
</evidence>
<reference evidence="3" key="1">
    <citation type="submission" date="2024-01" db="EMBL/GenBank/DDBJ databases">
        <title>Roseobacter fucihabitans sp. nov., isolated from the brown alga Fucus spiralis.</title>
        <authorList>
            <person name="Hahnke S."/>
            <person name="Berger M."/>
            <person name="Schlingloff A."/>
            <person name="Athale I."/>
            <person name="Neumann-Schaal M."/>
            <person name="Adenaya A."/>
            <person name="Poehlein A."/>
            <person name="Daniel R."/>
            <person name="Pertersen J."/>
            <person name="Brinkhoff T."/>
        </authorList>
    </citation>
    <scope>NUCLEOTIDE SEQUENCE [LARGE SCALE GENOMIC DNA]</scope>
    <source>
        <strain evidence="3">B14</strain>
    </source>
</reference>
<sequence length="205" mass="22828">MKGMSEPRRLTLCYYLKYFQLHAQFPRSLDFVSPQVLKFLASQIGSADGDGLPVVPKRTDCFYRRQIIAFVGIRHFDKKARAVFLDWLVEPVLPSAPNEATSDAAITEWFLSMRMIRPKAKALRSWQRQSAGLSAFCLPGSQGGFPMTIGRALMPARDGGWPFSLCRSVAQFRCSQRRKSAQNGFTPGNRLCSRLGSDDPGGCAS</sequence>
<accession>A0ABZ2BVI4</accession>
<keyword evidence="3" id="KW-1185">Reference proteome</keyword>
<name>A0ABZ2BVI4_9RHOB</name>
<feature type="domain" description="DUF4158" evidence="1">
    <location>
        <begin position="8"/>
        <end position="123"/>
    </location>
</feature>
<gene>
    <name evidence="2" type="ORF">ROLI_031520</name>
</gene>
<dbReference type="Pfam" id="PF13700">
    <property type="entry name" value="DUF4158"/>
    <property type="match status" value="1"/>
</dbReference>